<dbReference type="CDD" id="cd14498">
    <property type="entry name" value="DSP"/>
    <property type="match status" value="1"/>
</dbReference>
<dbReference type="InterPro" id="IPR029021">
    <property type="entry name" value="Prot-tyrosine_phosphatase-like"/>
</dbReference>
<dbReference type="EMBL" id="JACAZI010000016">
    <property type="protein sequence ID" value="KAF7342946.1"/>
    <property type="molecule type" value="Genomic_DNA"/>
</dbReference>
<feature type="domain" description="Tyrosine specific protein phosphatases" evidence="2">
    <location>
        <begin position="509"/>
        <end position="567"/>
    </location>
</feature>
<dbReference type="InterPro" id="IPR020422">
    <property type="entry name" value="TYR_PHOSPHATASE_DUAL_dom"/>
</dbReference>
<dbReference type="SUPFAM" id="SSF52799">
    <property type="entry name" value="(Phosphotyrosine protein) phosphatases II"/>
    <property type="match status" value="1"/>
</dbReference>
<proteinExistence type="predicted"/>
<reference evidence="3" key="1">
    <citation type="submission" date="2020-05" db="EMBL/GenBank/DDBJ databases">
        <title>Mycena genomes resolve the evolution of fungal bioluminescence.</title>
        <authorList>
            <person name="Tsai I.J."/>
        </authorList>
    </citation>
    <scope>NUCLEOTIDE SEQUENCE</scope>
    <source>
        <strain evidence="3">CCC161011</strain>
    </source>
</reference>
<evidence type="ECO:0000313" key="3">
    <source>
        <dbReference type="EMBL" id="KAF7342946.1"/>
    </source>
</evidence>
<dbReference type="GO" id="GO:0005737">
    <property type="term" value="C:cytoplasm"/>
    <property type="evidence" value="ECO:0007669"/>
    <property type="project" value="TreeGrafter"/>
</dbReference>
<dbReference type="Gene3D" id="3.40.50.2000">
    <property type="entry name" value="Glycogen Phosphorylase B"/>
    <property type="match status" value="2"/>
</dbReference>
<keyword evidence="4" id="KW-1185">Reference proteome</keyword>
<dbReference type="InterPro" id="IPR000387">
    <property type="entry name" value="Tyr_Pase_dom"/>
</dbReference>
<name>A0A8H6XLZ9_9AGAR</name>
<organism evidence="3 4">
    <name type="scientific">Mycena venus</name>
    <dbReference type="NCBI Taxonomy" id="2733690"/>
    <lineage>
        <taxon>Eukaryota</taxon>
        <taxon>Fungi</taxon>
        <taxon>Dikarya</taxon>
        <taxon>Basidiomycota</taxon>
        <taxon>Agaricomycotina</taxon>
        <taxon>Agaricomycetes</taxon>
        <taxon>Agaricomycetidae</taxon>
        <taxon>Agaricales</taxon>
        <taxon>Marasmiineae</taxon>
        <taxon>Mycenaceae</taxon>
        <taxon>Mycena</taxon>
    </lineage>
</organism>
<evidence type="ECO:0000313" key="4">
    <source>
        <dbReference type="Proteomes" id="UP000620124"/>
    </source>
</evidence>
<accession>A0A8H6XLZ9</accession>
<dbReference type="PANTHER" id="PTHR46377:SF1">
    <property type="entry name" value="DUAL SPECIFICITY PROTEIN PHOSPHATASE 19"/>
    <property type="match status" value="1"/>
</dbReference>
<sequence>MSAPTPTHHIAAMLLPAWGYIISYMHAVTQMLATEPGLVVTIVQHNLIVPKMEAELKGLHDNLKTRLRIIGVGDAGMDFGASMIKVATEQLVRGWMETIVQLAEGSEGWPKPRAIHFDFACGDSVIEPTKQIMGPACKTLLWWSSLVSSMPVHLSDYDFIGIAEEIYADPSRRDGRSLDDIVQQVVEATNGTDKLSGRVIKFPGAPDMYDRERHAYAAGPPLAGLITQGQKLAGAVDGFIVTTSHCLEPVGVSSCREFYGRRGQELFAVGMQAHELCWTDSATVVPSDERVRSFLDRAVREYGPKSVLYISFGSFFFPVATPQLVEALLDTLLTLELPFPFIFSLGGQMASLPADLIQQVNDSGKGLICDFWVEQRALLQHGAVGWFLTHGGFKASRLLLKDNPADIPPLLSRLTMFSASTSMAPLSPSSLLKHNPLSALHAQMGTIVTSEITPRVFVADWFVAQNWDALDALGVTHVVSVCEIPPIISSKIAHMHVCIVDLPIADLSDHFEKTTKFIRDALAQEGTKVLVHCLGGLSRSISVVCAYLIAAKGLTAAEAIAYAKDRRSIAHPNAGFRAQLRGWAARFGLKDSDDDADGIADSAVSHLGLSNHLPKLPGSGLLQRGLVRKMVSDSVGRLAGHGGSETDILEVARVKALGPDWAGSTTVITHTTLNPDQSVNVDVAVSQSQTSV</sequence>
<dbReference type="Proteomes" id="UP000620124">
    <property type="component" value="Unassembled WGS sequence"/>
</dbReference>
<evidence type="ECO:0000259" key="1">
    <source>
        <dbReference type="PROSITE" id="PS50054"/>
    </source>
</evidence>
<dbReference type="SMART" id="SM00195">
    <property type="entry name" value="DSPc"/>
    <property type="match status" value="1"/>
</dbReference>
<dbReference type="InterPro" id="IPR000340">
    <property type="entry name" value="Dual-sp_phosphatase_cat-dom"/>
</dbReference>
<dbReference type="PROSITE" id="PS50054">
    <property type="entry name" value="TYR_PHOSPHATASE_DUAL"/>
    <property type="match status" value="1"/>
</dbReference>
<dbReference type="PROSITE" id="PS50056">
    <property type="entry name" value="TYR_PHOSPHATASE_2"/>
    <property type="match status" value="1"/>
</dbReference>
<dbReference type="OrthoDB" id="10252009at2759"/>
<dbReference type="Gene3D" id="3.90.190.10">
    <property type="entry name" value="Protein tyrosine phosphatase superfamily"/>
    <property type="match status" value="1"/>
</dbReference>
<dbReference type="GO" id="GO:0008579">
    <property type="term" value="F:JUN kinase phosphatase activity"/>
    <property type="evidence" value="ECO:0007669"/>
    <property type="project" value="TreeGrafter"/>
</dbReference>
<dbReference type="PANTHER" id="PTHR46377">
    <property type="entry name" value="DUAL SPECIFICITY PROTEIN PHOSPHATASE 19"/>
    <property type="match status" value="1"/>
</dbReference>
<feature type="domain" description="Tyrosine-protein phosphatase" evidence="1">
    <location>
        <begin position="448"/>
        <end position="589"/>
    </location>
</feature>
<gene>
    <name evidence="3" type="ORF">MVEN_01724600</name>
</gene>
<evidence type="ECO:0000259" key="2">
    <source>
        <dbReference type="PROSITE" id="PS50056"/>
    </source>
</evidence>
<dbReference type="SUPFAM" id="SSF53756">
    <property type="entry name" value="UDP-Glycosyltransferase/glycogen phosphorylase"/>
    <property type="match status" value="1"/>
</dbReference>
<dbReference type="AlphaFoldDB" id="A0A8H6XLZ9"/>
<evidence type="ECO:0008006" key="5">
    <source>
        <dbReference type="Google" id="ProtNLM"/>
    </source>
</evidence>
<dbReference type="Pfam" id="PF00782">
    <property type="entry name" value="DSPc"/>
    <property type="match status" value="1"/>
</dbReference>
<comment type="caution">
    <text evidence="3">The sequence shown here is derived from an EMBL/GenBank/DDBJ whole genome shotgun (WGS) entry which is preliminary data.</text>
</comment>
<protein>
    <recommendedName>
        <fullName evidence="5">Protein-tyrosine-phosphatase</fullName>
    </recommendedName>
</protein>